<dbReference type="InterPro" id="IPR043502">
    <property type="entry name" value="DNA/RNA_pol_sf"/>
</dbReference>
<dbReference type="PANTHER" id="PTHR37984">
    <property type="entry name" value="PROTEIN CBG26694"/>
    <property type="match status" value="1"/>
</dbReference>
<dbReference type="STRING" id="1367422.A0A178Z284"/>
<dbReference type="GeneID" id="30016091"/>
<protein>
    <recommendedName>
        <fullName evidence="2">Reverse transcriptase/retrotransposon-derived protein RNase H-like domain-containing protein</fullName>
    </recommendedName>
</protein>
<dbReference type="AlphaFoldDB" id="A0A178Z284"/>
<dbReference type="OrthoDB" id="4358334at2759"/>
<evidence type="ECO:0000256" key="1">
    <source>
        <dbReference type="ARBA" id="ARBA00023268"/>
    </source>
</evidence>
<sequence length="136" mass="15285">MIALQFPEGVQLLETSRGLFGRKGSPAQANARRDYTSKRSIHEFATPEEIKATREAFELLKRLMVSAPVLAYPDFKRGGFILFVDGSEEMGFAVAIHQKDDKGMGHPILFMSRTLSPPEKNYWPTELETAALIWAL</sequence>
<dbReference type="GO" id="GO:0003824">
    <property type="term" value="F:catalytic activity"/>
    <property type="evidence" value="ECO:0007669"/>
    <property type="project" value="UniProtKB-KW"/>
</dbReference>
<name>A0A178Z284_9EURO</name>
<accession>A0A178Z284</accession>
<keyword evidence="1" id="KW-0511">Multifunctional enzyme</keyword>
<comment type="caution">
    <text evidence="3">The sequence shown here is derived from an EMBL/GenBank/DDBJ whole genome shotgun (WGS) entry which is preliminary data.</text>
</comment>
<dbReference type="Pfam" id="PF17919">
    <property type="entry name" value="RT_RNaseH_2"/>
    <property type="match status" value="1"/>
</dbReference>
<reference evidence="3 4" key="1">
    <citation type="submission" date="2016-04" db="EMBL/GenBank/DDBJ databases">
        <title>Draft genome of Fonsecaea erecta CBS 125763.</title>
        <authorList>
            <person name="Weiss V.A."/>
            <person name="Vicente V.A."/>
            <person name="Raittz R.T."/>
            <person name="Moreno L.F."/>
            <person name="De Souza E.M."/>
            <person name="Pedrosa F.O."/>
            <person name="Steffens M.B."/>
            <person name="Faoro H."/>
            <person name="Tadra-Sfeir M.Z."/>
            <person name="Najafzadeh M.J."/>
            <person name="Felipe M.S."/>
            <person name="Teixeira M."/>
            <person name="Sun J."/>
            <person name="Xi L."/>
            <person name="Gomes R."/>
            <person name="De Azevedo C.M."/>
            <person name="Salgado C.G."/>
            <person name="Da Silva M.B."/>
            <person name="Nascimento M.F."/>
            <person name="Queiroz-Telles F."/>
            <person name="Attili D.S."/>
            <person name="Gorbushina A."/>
        </authorList>
    </citation>
    <scope>NUCLEOTIDE SEQUENCE [LARGE SCALE GENOMIC DNA]</scope>
    <source>
        <strain evidence="3 4">CBS 125763</strain>
    </source>
</reference>
<dbReference type="SUPFAM" id="SSF56672">
    <property type="entry name" value="DNA/RNA polymerases"/>
    <property type="match status" value="1"/>
</dbReference>
<dbReference type="Proteomes" id="UP000078343">
    <property type="component" value="Unassembled WGS sequence"/>
</dbReference>
<dbReference type="InterPro" id="IPR041577">
    <property type="entry name" value="RT_RNaseH_2"/>
</dbReference>
<feature type="domain" description="Reverse transcriptase/retrotransposon-derived protein RNase H-like" evidence="2">
    <location>
        <begin position="53"/>
        <end position="136"/>
    </location>
</feature>
<proteinExistence type="predicted"/>
<gene>
    <name evidence="3" type="ORF">AYL99_11924</name>
</gene>
<organism evidence="3 4">
    <name type="scientific">Fonsecaea erecta</name>
    <dbReference type="NCBI Taxonomy" id="1367422"/>
    <lineage>
        <taxon>Eukaryota</taxon>
        <taxon>Fungi</taxon>
        <taxon>Dikarya</taxon>
        <taxon>Ascomycota</taxon>
        <taxon>Pezizomycotina</taxon>
        <taxon>Eurotiomycetes</taxon>
        <taxon>Chaetothyriomycetidae</taxon>
        <taxon>Chaetothyriales</taxon>
        <taxon>Herpotrichiellaceae</taxon>
        <taxon>Fonsecaea</taxon>
    </lineage>
</organism>
<evidence type="ECO:0000313" key="4">
    <source>
        <dbReference type="Proteomes" id="UP000078343"/>
    </source>
</evidence>
<dbReference type="RefSeq" id="XP_018687269.1">
    <property type="nucleotide sequence ID" value="XM_018843428.1"/>
</dbReference>
<evidence type="ECO:0000259" key="2">
    <source>
        <dbReference type="Pfam" id="PF17919"/>
    </source>
</evidence>
<dbReference type="PANTHER" id="PTHR37984:SF5">
    <property type="entry name" value="PROTEIN NYNRIN-LIKE"/>
    <property type="match status" value="1"/>
</dbReference>
<dbReference type="EMBL" id="LVYI01000018">
    <property type="protein sequence ID" value="OAP53902.1"/>
    <property type="molecule type" value="Genomic_DNA"/>
</dbReference>
<keyword evidence="4" id="KW-1185">Reference proteome</keyword>
<dbReference type="InterPro" id="IPR050951">
    <property type="entry name" value="Retrovirus_Pol_polyprotein"/>
</dbReference>
<evidence type="ECO:0000313" key="3">
    <source>
        <dbReference type="EMBL" id="OAP53902.1"/>
    </source>
</evidence>